<evidence type="ECO:0008006" key="3">
    <source>
        <dbReference type="Google" id="ProtNLM"/>
    </source>
</evidence>
<dbReference type="RefSeq" id="WP_189992211.1">
    <property type="nucleotide sequence ID" value="NZ_BNCB01000004.1"/>
</dbReference>
<dbReference type="PANTHER" id="PTHR31480">
    <property type="entry name" value="BIFUNCTIONAL LYCOPENE CYCLASE/PHYTOENE SYNTHASE"/>
    <property type="match status" value="1"/>
</dbReference>
<dbReference type="InterPro" id="IPR002060">
    <property type="entry name" value="Squ/phyt_synthse"/>
</dbReference>
<dbReference type="EMBL" id="BNEA01000015">
    <property type="protein sequence ID" value="GHI57160.1"/>
    <property type="molecule type" value="Genomic_DNA"/>
</dbReference>
<proteinExistence type="predicted"/>
<accession>A0ABQ3RMT8</accession>
<protein>
    <recommendedName>
        <fullName evidence="3">Phytoene synthase</fullName>
    </recommendedName>
</protein>
<dbReference type="Proteomes" id="UP000646738">
    <property type="component" value="Unassembled WGS sequence"/>
</dbReference>
<reference evidence="2" key="1">
    <citation type="submission" date="2023-07" db="EMBL/GenBank/DDBJ databases">
        <title>Whole genome shotgun sequence of Streptomyces achromogenes subsp. rubradiris NBRC 14000.</title>
        <authorList>
            <person name="Komaki H."/>
            <person name="Tamura T."/>
        </authorList>
    </citation>
    <scope>NUCLEOTIDE SEQUENCE [LARGE SCALE GENOMIC DNA]</scope>
    <source>
        <strain evidence="2">NBRC 14000</strain>
    </source>
</reference>
<sequence length="307" mass="33137">MSGWKRGLDAAGVLEPGLRRDYGVQRELVARGRRTSHLAARTLLPGALLPHVVVATAVMHHGDNLLDTGSRAHRAERWAAWERRVRTALETGRGDDPLLRALVHTVAVHPRLRAVLDEYLVSAPAELEFAGFADEDDYQAYVDAYSLPAFMLVACLLGPDAGDGPYRAACRTFIDGSQRLDFVNDIAEDLAEGRLGIPDETLERFSVRREDLVAGRAVPGVRELVRHQTGLAEAALRQARAVSGLVPASSRPLLEALVEVELLTATAVRARGPRVLRGSVGPSPVAALGVLLRARARRKTRGVGVGA</sequence>
<gene>
    <name evidence="1" type="ORF">Srubr_70060</name>
</gene>
<keyword evidence="2" id="KW-1185">Reference proteome</keyword>
<comment type="caution">
    <text evidence="1">The sequence shown here is derived from an EMBL/GenBank/DDBJ whole genome shotgun (WGS) entry which is preliminary data.</text>
</comment>
<evidence type="ECO:0000313" key="1">
    <source>
        <dbReference type="EMBL" id="GHI57160.1"/>
    </source>
</evidence>
<dbReference type="Pfam" id="PF00494">
    <property type="entry name" value="SQS_PSY"/>
    <property type="match status" value="1"/>
</dbReference>
<dbReference type="Gene3D" id="1.10.600.10">
    <property type="entry name" value="Farnesyl Diphosphate Synthase"/>
    <property type="match status" value="1"/>
</dbReference>
<evidence type="ECO:0000313" key="2">
    <source>
        <dbReference type="Proteomes" id="UP000646738"/>
    </source>
</evidence>
<name>A0ABQ3RMT8_STRRR</name>
<organism evidence="1 2">
    <name type="scientific">Streptomyces rubradiris</name>
    <name type="common">Streptomyces achromogenes subsp. rubradiris</name>
    <dbReference type="NCBI Taxonomy" id="285531"/>
    <lineage>
        <taxon>Bacteria</taxon>
        <taxon>Bacillati</taxon>
        <taxon>Actinomycetota</taxon>
        <taxon>Actinomycetes</taxon>
        <taxon>Kitasatosporales</taxon>
        <taxon>Streptomycetaceae</taxon>
        <taxon>Streptomyces</taxon>
    </lineage>
</organism>
<dbReference type="InterPro" id="IPR008949">
    <property type="entry name" value="Isoprenoid_synthase_dom_sf"/>
</dbReference>
<dbReference type="SUPFAM" id="SSF48576">
    <property type="entry name" value="Terpenoid synthases"/>
    <property type="match status" value="1"/>
</dbReference>